<keyword evidence="1" id="KW-0472">Membrane</keyword>
<dbReference type="AlphaFoldDB" id="A0AAJ0B984"/>
<dbReference type="Proteomes" id="UP001239445">
    <property type="component" value="Unassembled WGS sequence"/>
</dbReference>
<protein>
    <recommendedName>
        <fullName evidence="4">Transmembrane protein</fullName>
    </recommendedName>
</protein>
<feature type="non-terminal residue" evidence="2">
    <location>
        <position position="84"/>
    </location>
</feature>
<evidence type="ECO:0000313" key="3">
    <source>
        <dbReference type="Proteomes" id="UP001239445"/>
    </source>
</evidence>
<name>A0AAJ0B984_9PEZI</name>
<keyword evidence="3" id="KW-1185">Reference proteome</keyword>
<sequence length="84" mass="9498">MGGKGVVVVFLIYPLIWIRIWIWVLLAKMGFHNHDIHSILFTASGLGSLFIFFSGIGRGKQGGGSSMYIYLAYVFEDYYIKTLC</sequence>
<evidence type="ECO:0008006" key="4">
    <source>
        <dbReference type="Google" id="ProtNLM"/>
    </source>
</evidence>
<gene>
    <name evidence="2" type="ORF">QBC47DRAFT_390785</name>
</gene>
<keyword evidence="1" id="KW-0812">Transmembrane</keyword>
<organism evidence="2 3">
    <name type="scientific">Echria macrotheca</name>
    <dbReference type="NCBI Taxonomy" id="438768"/>
    <lineage>
        <taxon>Eukaryota</taxon>
        <taxon>Fungi</taxon>
        <taxon>Dikarya</taxon>
        <taxon>Ascomycota</taxon>
        <taxon>Pezizomycotina</taxon>
        <taxon>Sordariomycetes</taxon>
        <taxon>Sordariomycetidae</taxon>
        <taxon>Sordariales</taxon>
        <taxon>Schizotheciaceae</taxon>
        <taxon>Echria</taxon>
    </lineage>
</organism>
<accession>A0AAJ0B984</accession>
<feature type="transmembrane region" description="Helical" evidence="1">
    <location>
        <begin position="38"/>
        <end position="57"/>
    </location>
</feature>
<proteinExistence type="predicted"/>
<comment type="caution">
    <text evidence="2">The sequence shown here is derived from an EMBL/GenBank/DDBJ whole genome shotgun (WGS) entry which is preliminary data.</text>
</comment>
<reference evidence="2" key="1">
    <citation type="submission" date="2023-06" db="EMBL/GenBank/DDBJ databases">
        <title>Genome-scale phylogeny and comparative genomics of the fungal order Sordariales.</title>
        <authorList>
            <consortium name="Lawrence Berkeley National Laboratory"/>
            <person name="Hensen N."/>
            <person name="Bonometti L."/>
            <person name="Westerberg I."/>
            <person name="Brannstrom I.O."/>
            <person name="Guillou S."/>
            <person name="Cros-Aarteil S."/>
            <person name="Calhoun S."/>
            <person name="Haridas S."/>
            <person name="Kuo A."/>
            <person name="Mondo S."/>
            <person name="Pangilinan J."/>
            <person name="Riley R."/>
            <person name="Labutti K."/>
            <person name="Andreopoulos B."/>
            <person name="Lipzen A."/>
            <person name="Chen C."/>
            <person name="Yanf M."/>
            <person name="Daum C."/>
            <person name="Ng V."/>
            <person name="Clum A."/>
            <person name="Steindorff A."/>
            <person name="Ohm R."/>
            <person name="Martin F."/>
            <person name="Silar P."/>
            <person name="Natvig D."/>
            <person name="Lalanne C."/>
            <person name="Gautier V."/>
            <person name="Ament-Velasquez S.L."/>
            <person name="Kruys A."/>
            <person name="Hutchinson M.I."/>
            <person name="Powell A.J."/>
            <person name="Barry K."/>
            <person name="Miller A.N."/>
            <person name="Grigoriev I.V."/>
            <person name="Debuchy R."/>
            <person name="Gladieux P."/>
            <person name="Thoren M.H."/>
            <person name="Johannesson H."/>
        </authorList>
    </citation>
    <scope>NUCLEOTIDE SEQUENCE</scope>
    <source>
        <strain evidence="2">PSN4</strain>
    </source>
</reference>
<keyword evidence="1" id="KW-1133">Transmembrane helix</keyword>
<feature type="transmembrane region" description="Helical" evidence="1">
    <location>
        <begin position="6"/>
        <end position="26"/>
    </location>
</feature>
<evidence type="ECO:0000313" key="2">
    <source>
        <dbReference type="EMBL" id="KAK1751701.1"/>
    </source>
</evidence>
<dbReference type="EMBL" id="MU839841">
    <property type="protein sequence ID" value="KAK1751701.1"/>
    <property type="molecule type" value="Genomic_DNA"/>
</dbReference>
<evidence type="ECO:0000256" key="1">
    <source>
        <dbReference type="SAM" id="Phobius"/>
    </source>
</evidence>